<proteinExistence type="predicted"/>
<reference evidence="2 4" key="1">
    <citation type="submission" date="2016-10" db="EMBL/GenBank/DDBJ databases">
        <authorList>
            <person name="Cai Z."/>
        </authorList>
    </citation>
    <scope>NUCLEOTIDE SEQUENCE [LARGE SCALE GENOMIC DNA]</scope>
</reference>
<feature type="region of interest" description="Disordered" evidence="1">
    <location>
        <begin position="67"/>
        <end position="94"/>
    </location>
</feature>
<evidence type="ECO:0000313" key="4">
    <source>
        <dbReference type="Proteomes" id="UP000256970"/>
    </source>
</evidence>
<organism evidence="2 4">
    <name type="scientific">Tetradesmus obliquus</name>
    <name type="common">Green alga</name>
    <name type="synonym">Acutodesmus obliquus</name>
    <dbReference type="NCBI Taxonomy" id="3088"/>
    <lineage>
        <taxon>Eukaryota</taxon>
        <taxon>Viridiplantae</taxon>
        <taxon>Chlorophyta</taxon>
        <taxon>core chlorophytes</taxon>
        <taxon>Chlorophyceae</taxon>
        <taxon>CS clade</taxon>
        <taxon>Sphaeropleales</taxon>
        <taxon>Scenedesmaceae</taxon>
        <taxon>Tetradesmus</taxon>
    </lineage>
</organism>
<feature type="compositionally biased region" description="Low complexity" evidence="1">
    <location>
        <begin position="264"/>
        <end position="289"/>
    </location>
</feature>
<dbReference type="EMBL" id="FNXT01001192">
    <property type="protein sequence ID" value="SZX73449.1"/>
    <property type="molecule type" value="Genomic_DNA"/>
</dbReference>
<gene>
    <name evidence="2" type="ORF">BQ4739_LOCUS11570</name>
    <name evidence="3" type="ORF">BQ4739_LOCUS13723</name>
</gene>
<evidence type="ECO:0000256" key="1">
    <source>
        <dbReference type="SAM" id="MobiDB-lite"/>
    </source>
</evidence>
<evidence type="ECO:0000313" key="2">
    <source>
        <dbReference type="EMBL" id="SZX71421.1"/>
    </source>
</evidence>
<accession>A0A383W1Q0</accession>
<protein>
    <submittedName>
        <fullName evidence="2">Uncharacterized protein</fullName>
    </submittedName>
</protein>
<evidence type="ECO:0000313" key="3">
    <source>
        <dbReference type="EMBL" id="SZX73449.1"/>
    </source>
</evidence>
<sequence>MLAQVASSTASRLLLTSCSRLLQAATTRGLSTLHSSSSSSSHAARHFSQQQQQQQLFCSRQISSSSSSAASSQQQQDPEQQQQQQRGATPTEEAKNLSKAFLTSVLDAEDLWLKGVAGQLKMWAATKKVPLEEKQQEAVVEKCREAYLAMLQRNASGRVLSHRARSHLKQACLAAATHKVLLEEAPHAEALVDEFIYFSMGGVYSGFMAGGLKISSWAKRLLLRESSISQAVDTLHTIARDMEGACHCSVQPLAAGDSDEDELQQQQQQATGGQQQGDQQQQQQQQQQAEDPEAAAEKEAGQLHMQPQWQAGAALTVDSCMIAEVLQAEGVPQLLRHFCCQHNMRWLDAYKEQGVKSKLEACIAKGDTCCRMSVTPSE</sequence>
<dbReference type="STRING" id="3088.A0A383W1Q0"/>
<dbReference type="EMBL" id="FNXT01001050">
    <property type="protein sequence ID" value="SZX71421.1"/>
    <property type="molecule type" value="Genomic_DNA"/>
</dbReference>
<feature type="compositionally biased region" description="Low complexity" evidence="1">
    <location>
        <begin position="67"/>
        <end position="85"/>
    </location>
</feature>
<dbReference type="AlphaFoldDB" id="A0A383W1Q0"/>
<keyword evidence="4" id="KW-1185">Reference proteome</keyword>
<name>A0A383W1Q0_TETOB</name>
<dbReference type="Proteomes" id="UP000256970">
    <property type="component" value="Unassembled WGS sequence"/>
</dbReference>
<dbReference type="Pfam" id="PF14196">
    <property type="entry name" value="ATC_hydrolase"/>
    <property type="match status" value="1"/>
</dbReference>
<dbReference type="InterPro" id="IPR026002">
    <property type="entry name" value="ATC_hydrolase-like"/>
</dbReference>
<feature type="region of interest" description="Disordered" evidence="1">
    <location>
        <begin position="257"/>
        <end position="303"/>
    </location>
</feature>